<sequence>MSFKNIVLIVLVFFMIEGCKSSKDDNKGGDKETTISQDSGQSDPVSDLVNSFSKPFEIKNEKLNHAKYVTSASNLLLDAIVLKCINQNKSQCIIGEHQSQNQNLIDFKITSKTKFDIKIKDDNLTVTTLSFGRENNITLSKNEIPLISFGLLNLEIKNYKSSNPSLEIHNAWIIDSNPKSKEIGKSYVIKTLEQLVTSNDIYNDNLVRFSSGKFKVKYKEGKYYSWSVDENNSVNIDK</sequence>
<organism evidence="2 3">
    <name type="scientific">Photobacterium frigidiphilum</name>
    <dbReference type="NCBI Taxonomy" id="264736"/>
    <lineage>
        <taxon>Bacteria</taxon>
        <taxon>Pseudomonadati</taxon>
        <taxon>Pseudomonadota</taxon>
        <taxon>Gammaproteobacteria</taxon>
        <taxon>Vibrionales</taxon>
        <taxon>Vibrionaceae</taxon>
        <taxon>Photobacterium</taxon>
    </lineage>
</organism>
<protein>
    <submittedName>
        <fullName evidence="2">Uncharacterized protein</fullName>
    </submittedName>
</protein>
<feature type="compositionally biased region" description="Polar residues" evidence="1">
    <location>
        <begin position="34"/>
        <end position="46"/>
    </location>
</feature>
<dbReference type="RefSeq" id="WP_107246351.1">
    <property type="nucleotide sequence ID" value="NZ_PYMJ01000056.1"/>
</dbReference>
<feature type="compositionally biased region" description="Basic and acidic residues" evidence="1">
    <location>
        <begin position="23"/>
        <end position="33"/>
    </location>
</feature>
<gene>
    <name evidence="2" type="ORF">C9J12_28010</name>
</gene>
<evidence type="ECO:0000313" key="2">
    <source>
        <dbReference type="EMBL" id="PSU43627.1"/>
    </source>
</evidence>
<dbReference type="Proteomes" id="UP000240987">
    <property type="component" value="Unassembled WGS sequence"/>
</dbReference>
<dbReference type="AlphaFoldDB" id="A0A2T3J6J3"/>
<accession>A0A2T3J6J3</accession>
<feature type="region of interest" description="Disordered" evidence="1">
    <location>
        <begin position="23"/>
        <end position="46"/>
    </location>
</feature>
<evidence type="ECO:0000256" key="1">
    <source>
        <dbReference type="SAM" id="MobiDB-lite"/>
    </source>
</evidence>
<dbReference type="EMBL" id="PYMJ01000056">
    <property type="protein sequence ID" value="PSU43627.1"/>
    <property type="molecule type" value="Genomic_DNA"/>
</dbReference>
<proteinExistence type="predicted"/>
<evidence type="ECO:0000313" key="3">
    <source>
        <dbReference type="Proteomes" id="UP000240987"/>
    </source>
</evidence>
<comment type="caution">
    <text evidence="2">The sequence shown here is derived from an EMBL/GenBank/DDBJ whole genome shotgun (WGS) entry which is preliminary data.</text>
</comment>
<keyword evidence="3" id="KW-1185">Reference proteome</keyword>
<reference evidence="2 3" key="1">
    <citation type="submission" date="2018-01" db="EMBL/GenBank/DDBJ databases">
        <title>Whole genome sequencing of Histamine producing bacteria.</title>
        <authorList>
            <person name="Butler K."/>
        </authorList>
    </citation>
    <scope>NUCLEOTIDE SEQUENCE [LARGE SCALE GENOMIC DNA]</scope>
    <source>
        <strain evidence="2 3">JCM 12947</strain>
    </source>
</reference>
<name>A0A2T3J6J3_9GAMM</name>